<comment type="caution">
    <text evidence="1">The sequence shown here is derived from an EMBL/GenBank/DDBJ whole genome shotgun (WGS) entry which is preliminary data.</text>
</comment>
<name>A0A8J2NXU3_9HEXA</name>
<dbReference type="AlphaFoldDB" id="A0A8J2NXU3"/>
<gene>
    <name evidence="1" type="ORF">AFUS01_LOCUS13283</name>
</gene>
<protein>
    <submittedName>
        <fullName evidence="1">Uncharacterized protein</fullName>
    </submittedName>
</protein>
<accession>A0A8J2NXU3</accession>
<organism evidence="1 2">
    <name type="scientific">Allacma fusca</name>
    <dbReference type="NCBI Taxonomy" id="39272"/>
    <lineage>
        <taxon>Eukaryota</taxon>
        <taxon>Metazoa</taxon>
        <taxon>Ecdysozoa</taxon>
        <taxon>Arthropoda</taxon>
        <taxon>Hexapoda</taxon>
        <taxon>Collembola</taxon>
        <taxon>Symphypleona</taxon>
        <taxon>Sminthuridae</taxon>
        <taxon>Allacma</taxon>
    </lineage>
</organism>
<keyword evidence="2" id="KW-1185">Reference proteome</keyword>
<sequence>MRNGTVEGLTANGGVNHRCVTVELLTGETILISTEGKTTCSAIWNRVEGELVARGVVHPQIFGLAIKT</sequence>
<feature type="non-terminal residue" evidence="1">
    <location>
        <position position="68"/>
    </location>
</feature>
<evidence type="ECO:0000313" key="2">
    <source>
        <dbReference type="Proteomes" id="UP000708208"/>
    </source>
</evidence>
<reference evidence="1" key="1">
    <citation type="submission" date="2021-06" db="EMBL/GenBank/DDBJ databases">
        <authorList>
            <person name="Hodson N. C."/>
            <person name="Mongue J. A."/>
            <person name="Jaron S. K."/>
        </authorList>
    </citation>
    <scope>NUCLEOTIDE SEQUENCE</scope>
</reference>
<dbReference type="EMBL" id="CAJVCH010107573">
    <property type="protein sequence ID" value="CAG7724249.1"/>
    <property type="molecule type" value="Genomic_DNA"/>
</dbReference>
<dbReference type="Proteomes" id="UP000708208">
    <property type="component" value="Unassembled WGS sequence"/>
</dbReference>
<proteinExistence type="predicted"/>
<evidence type="ECO:0000313" key="1">
    <source>
        <dbReference type="EMBL" id="CAG7724249.1"/>
    </source>
</evidence>